<dbReference type="GO" id="GO:0016301">
    <property type="term" value="F:kinase activity"/>
    <property type="evidence" value="ECO:0007669"/>
    <property type="project" value="UniProtKB-KW"/>
</dbReference>
<protein>
    <submittedName>
        <fullName evidence="4">Ribokinase</fullName>
    </submittedName>
</protein>
<gene>
    <name evidence="4" type="primary">rbsK</name>
    <name evidence="4" type="ORF">GCM10012275_18040</name>
</gene>
<dbReference type="EMBL" id="BMMK01000006">
    <property type="protein sequence ID" value="GGM47337.1"/>
    <property type="molecule type" value="Genomic_DNA"/>
</dbReference>
<reference evidence="4" key="2">
    <citation type="submission" date="2020-09" db="EMBL/GenBank/DDBJ databases">
        <authorList>
            <person name="Sun Q."/>
            <person name="Zhou Y."/>
        </authorList>
    </citation>
    <scope>NUCLEOTIDE SEQUENCE</scope>
    <source>
        <strain evidence="4">CGMCC 4.5737</strain>
    </source>
</reference>
<dbReference type="SUPFAM" id="SSF53613">
    <property type="entry name" value="Ribokinase-like"/>
    <property type="match status" value="1"/>
</dbReference>
<reference evidence="4" key="1">
    <citation type="journal article" date="2014" name="Int. J. Syst. Evol. Microbiol.">
        <title>Complete genome sequence of Corynebacterium casei LMG S-19264T (=DSM 44701T), isolated from a smear-ripened cheese.</title>
        <authorList>
            <consortium name="US DOE Joint Genome Institute (JGI-PGF)"/>
            <person name="Walter F."/>
            <person name="Albersmeier A."/>
            <person name="Kalinowski J."/>
            <person name="Ruckert C."/>
        </authorList>
    </citation>
    <scope>NUCLEOTIDE SEQUENCE</scope>
    <source>
        <strain evidence="4">CGMCC 4.5737</strain>
    </source>
</reference>
<keyword evidence="1" id="KW-0808">Transferase</keyword>
<dbReference type="PANTHER" id="PTHR42774:SF3">
    <property type="entry name" value="KETOHEXOKINASE"/>
    <property type="match status" value="1"/>
</dbReference>
<dbReference type="InterPro" id="IPR011611">
    <property type="entry name" value="PfkB_dom"/>
</dbReference>
<evidence type="ECO:0000256" key="2">
    <source>
        <dbReference type="ARBA" id="ARBA00022777"/>
    </source>
</evidence>
<dbReference type="PRINTS" id="PR00990">
    <property type="entry name" value="RIBOKINASE"/>
</dbReference>
<name>A0A8J3C769_9PSEU</name>
<keyword evidence="5" id="KW-1185">Reference proteome</keyword>
<dbReference type="Proteomes" id="UP000637578">
    <property type="component" value="Unassembled WGS sequence"/>
</dbReference>
<feature type="domain" description="Carbohydrate kinase PfkB" evidence="3">
    <location>
        <begin position="2"/>
        <end position="294"/>
    </location>
</feature>
<dbReference type="InterPro" id="IPR002139">
    <property type="entry name" value="Ribo/fructo_kinase"/>
</dbReference>
<dbReference type="Pfam" id="PF00294">
    <property type="entry name" value="PfkB"/>
    <property type="match status" value="1"/>
</dbReference>
<evidence type="ECO:0000313" key="5">
    <source>
        <dbReference type="Proteomes" id="UP000637578"/>
    </source>
</evidence>
<organism evidence="4 5">
    <name type="scientific">Longimycelium tulufanense</name>
    <dbReference type="NCBI Taxonomy" id="907463"/>
    <lineage>
        <taxon>Bacteria</taxon>
        <taxon>Bacillati</taxon>
        <taxon>Actinomycetota</taxon>
        <taxon>Actinomycetes</taxon>
        <taxon>Pseudonocardiales</taxon>
        <taxon>Pseudonocardiaceae</taxon>
        <taxon>Longimycelium</taxon>
    </lineage>
</organism>
<dbReference type="InterPro" id="IPR029056">
    <property type="entry name" value="Ribokinase-like"/>
</dbReference>
<evidence type="ECO:0000256" key="1">
    <source>
        <dbReference type="ARBA" id="ARBA00022679"/>
    </source>
</evidence>
<dbReference type="PANTHER" id="PTHR42774">
    <property type="entry name" value="PHOSPHOTRANSFERASE SYSTEM TRANSPORT PROTEIN"/>
    <property type="match status" value="1"/>
</dbReference>
<accession>A0A8J3C769</accession>
<evidence type="ECO:0000259" key="3">
    <source>
        <dbReference type="Pfam" id="PF00294"/>
    </source>
</evidence>
<comment type="caution">
    <text evidence="4">The sequence shown here is derived from an EMBL/GenBank/DDBJ whole genome shotgun (WGS) entry which is preliminary data.</text>
</comment>
<dbReference type="InterPro" id="IPR052562">
    <property type="entry name" value="Ketohexokinase-related"/>
</dbReference>
<keyword evidence="2" id="KW-0418">Kinase</keyword>
<sequence>MRAVLLVGLCTVDLVQRVTELPSPGQKAQSLVADLAAGGPAANAAVAVAATGGDPTLVTALGQHPLAALARADLEQQGVRVVDLSPEHAAAPPVSAVMVRESDGERTVVSRNSAEIPAHPDDVIPDLVARSAAVLVDGHHPEIALATAREARRQGVPVVLDAGSWKPVLNELLPLVDVCACSSAFTVPGPTRFSAAVHGFGVPVLIRTAGPEPVTWSCVYGHAPDGTPLVVGGQVPVAPVPARDTLGAGDVWHGVFALGVACLGRTPGPAELPGLVGAANDVAGLRVQHVGPRAWVQPVREQGRGGE</sequence>
<proteinExistence type="predicted"/>
<dbReference type="AlphaFoldDB" id="A0A8J3C769"/>
<evidence type="ECO:0000313" key="4">
    <source>
        <dbReference type="EMBL" id="GGM47337.1"/>
    </source>
</evidence>
<dbReference type="Gene3D" id="3.40.1190.20">
    <property type="match status" value="1"/>
</dbReference>